<dbReference type="InterPro" id="IPR029063">
    <property type="entry name" value="SAM-dependent_MTases_sf"/>
</dbReference>
<dbReference type="SUPFAM" id="SSF53335">
    <property type="entry name" value="S-adenosyl-L-methionine-dependent methyltransferases"/>
    <property type="match status" value="1"/>
</dbReference>
<dbReference type="Gene3D" id="3.40.50.150">
    <property type="entry name" value="Vaccinia Virus protein VP39"/>
    <property type="match status" value="1"/>
</dbReference>
<dbReference type="KEGG" id="psti:SOO65_03035"/>
<reference evidence="1 2" key="1">
    <citation type="submission" date="2023-11" db="EMBL/GenBank/DDBJ databases">
        <title>Peredibacter starrii A3.12.</title>
        <authorList>
            <person name="Mitchell R.J."/>
        </authorList>
    </citation>
    <scope>NUCLEOTIDE SEQUENCE [LARGE SCALE GENOMIC DNA]</scope>
    <source>
        <strain evidence="1 2">A3.12</strain>
    </source>
</reference>
<evidence type="ECO:0000313" key="1">
    <source>
        <dbReference type="EMBL" id="WPU65712.1"/>
    </source>
</evidence>
<dbReference type="EMBL" id="CP139487">
    <property type="protein sequence ID" value="WPU65712.1"/>
    <property type="molecule type" value="Genomic_DNA"/>
</dbReference>
<sequence>MKYLLLSLLLVACSSKRDPNTLEIPETLNEAVDTGYRTFENRARDQYRHPVETLTFFGIKPEMTVVEVAPGTGWYMEILAPYLSTKGRYIMASPVADKPYFKANEEKINAWKAKHPNVAPKMESAIFSPPSKIVFPADGTADMVLTFRNVHNWMMAKGEDQAFAAFYKVLKPGGILGVVEHRALPNQEDPLAKSGYVREQDVIEMATKAGFRLVATSEINANPKDTKDHPEGVWTLPPTLKLGEKDREKYLSIGESDRMTLKFMKPKK</sequence>
<evidence type="ECO:0000313" key="2">
    <source>
        <dbReference type="Proteomes" id="UP001324634"/>
    </source>
</evidence>
<gene>
    <name evidence="1" type="ORF">SOO65_03035</name>
</gene>
<dbReference type="Proteomes" id="UP001324634">
    <property type="component" value="Chromosome"/>
</dbReference>
<keyword evidence="2" id="KW-1185">Reference proteome</keyword>
<dbReference type="InterPro" id="IPR016980">
    <property type="entry name" value="S-AdoMet-dep_MeTrfase_Alr7345"/>
</dbReference>
<proteinExistence type="predicted"/>
<dbReference type="AlphaFoldDB" id="A0AAX4HRA6"/>
<evidence type="ECO:0008006" key="3">
    <source>
        <dbReference type="Google" id="ProtNLM"/>
    </source>
</evidence>
<dbReference type="CDD" id="cd02440">
    <property type="entry name" value="AdoMet_MTases"/>
    <property type="match status" value="1"/>
</dbReference>
<dbReference type="RefSeq" id="WP_321396723.1">
    <property type="nucleotide sequence ID" value="NZ_CP139487.1"/>
</dbReference>
<accession>A0AAX4HRA6</accession>
<name>A0AAX4HRA6_9BACT</name>
<organism evidence="1 2">
    <name type="scientific">Peredibacter starrii</name>
    <dbReference type="NCBI Taxonomy" id="28202"/>
    <lineage>
        <taxon>Bacteria</taxon>
        <taxon>Pseudomonadati</taxon>
        <taxon>Bdellovibrionota</taxon>
        <taxon>Bacteriovoracia</taxon>
        <taxon>Bacteriovoracales</taxon>
        <taxon>Bacteriovoracaceae</taxon>
        <taxon>Peredibacter</taxon>
    </lineage>
</organism>
<dbReference type="PIRSF" id="PIRSF031679">
    <property type="entry name" value="Mtase_Alr7345_prd"/>
    <property type="match status" value="1"/>
</dbReference>
<protein>
    <recommendedName>
        <fullName evidence="3">Methyltransferase</fullName>
    </recommendedName>
</protein>